<feature type="transmembrane region" description="Helical" evidence="9">
    <location>
        <begin position="335"/>
        <end position="357"/>
    </location>
</feature>
<keyword evidence="3" id="KW-0732">Signal</keyword>
<evidence type="ECO:0000313" key="12">
    <source>
        <dbReference type="Proteomes" id="UP001165121"/>
    </source>
</evidence>
<keyword evidence="5 7" id="KW-0378">Hydrolase</keyword>
<keyword evidence="12" id="KW-1185">Reference proteome</keyword>
<dbReference type="PRINTS" id="PR00792">
    <property type="entry name" value="PEPSIN"/>
</dbReference>
<dbReference type="InterPro" id="IPR001461">
    <property type="entry name" value="Aspartic_peptidase_A1"/>
</dbReference>
<comment type="similarity">
    <text evidence="1 7">Belongs to the peptidase A1 family.</text>
</comment>
<evidence type="ECO:0000256" key="3">
    <source>
        <dbReference type="ARBA" id="ARBA00022729"/>
    </source>
</evidence>
<keyword evidence="9" id="KW-1133">Transmembrane helix</keyword>
<feature type="compositionally biased region" description="Basic and acidic residues" evidence="8">
    <location>
        <begin position="430"/>
        <end position="446"/>
    </location>
</feature>
<dbReference type="AlphaFoldDB" id="A0A9W6XJ05"/>
<dbReference type="PANTHER" id="PTHR47965:SF12">
    <property type="entry name" value="ASPARTIC PROTEINASE 3-RELATED"/>
    <property type="match status" value="1"/>
</dbReference>
<feature type="domain" description="Peptidase A1" evidence="10">
    <location>
        <begin position="1"/>
        <end position="282"/>
    </location>
</feature>
<dbReference type="SUPFAM" id="SSF50630">
    <property type="entry name" value="Acid proteases"/>
    <property type="match status" value="1"/>
</dbReference>
<evidence type="ECO:0000256" key="8">
    <source>
        <dbReference type="SAM" id="MobiDB-lite"/>
    </source>
</evidence>
<dbReference type="GO" id="GO:0006508">
    <property type="term" value="P:proteolysis"/>
    <property type="evidence" value="ECO:0007669"/>
    <property type="project" value="UniProtKB-KW"/>
</dbReference>
<feature type="compositionally biased region" description="Low complexity" evidence="8">
    <location>
        <begin position="457"/>
        <end position="486"/>
    </location>
</feature>
<organism evidence="11 12">
    <name type="scientific">Phytophthora fragariaefolia</name>
    <dbReference type="NCBI Taxonomy" id="1490495"/>
    <lineage>
        <taxon>Eukaryota</taxon>
        <taxon>Sar</taxon>
        <taxon>Stramenopiles</taxon>
        <taxon>Oomycota</taxon>
        <taxon>Peronosporomycetes</taxon>
        <taxon>Peronosporales</taxon>
        <taxon>Peronosporaceae</taxon>
        <taxon>Phytophthora</taxon>
    </lineage>
</organism>
<dbReference type="Proteomes" id="UP001165121">
    <property type="component" value="Unassembled WGS sequence"/>
</dbReference>
<evidence type="ECO:0000256" key="2">
    <source>
        <dbReference type="ARBA" id="ARBA00022670"/>
    </source>
</evidence>
<protein>
    <submittedName>
        <fullName evidence="11">Unnamed protein product</fullName>
    </submittedName>
</protein>
<evidence type="ECO:0000256" key="4">
    <source>
        <dbReference type="ARBA" id="ARBA00022750"/>
    </source>
</evidence>
<dbReference type="PROSITE" id="PS51767">
    <property type="entry name" value="PEPTIDASE_A1"/>
    <property type="match status" value="1"/>
</dbReference>
<keyword evidence="6" id="KW-0865">Zymogen</keyword>
<sequence length="521" mass="57186">MTDKWYSDEIGHISKSFLVIEEQDTFYRSTYDGITGLAYEALVASDGSILSLYSVLVDTGKTTDSFGMLLCGTMQPMLQTGGTDFTYHSGQLLIGGTEGTEGESYYTGDMFYTPITRVITDIGYDGTSLGLPCEKYNDPQAIIDSGTSNLAFPSTVYNALMAQIKTATLSAIPDFDSTYFDDSTSCCDEDYCDPMSSNAALLELPSIYFTLGLQTGDGSTSKHFTVEIPPEYYWRPEMNGNNASTPCRAIGISEGTSTVLGDVFMDGLYSYHDRADGKIGLAVAHNCPNKVNSTKKVYTSDDSDDWCSCFSSTMKKKSSWTTYMPWGSGCFFWQWWMYVVVASIFVVIASVCVVLWWHKTNKYMKKLQEDAYAATSSGTRTTRLATLQSSGSGRGPALVPASPPSGYYAATASTPRRGSTRSGRSGSRQEAVRSPRSQDRRPKARGEMPIMVEPTYSNMSSPRSPLSSTSSIALLSEPNSSLSSMESWKHRSKPYPAASNQHSYNNNHNDGWGAYVKENEF</sequence>
<evidence type="ECO:0000256" key="9">
    <source>
        <dbReference type="SAM" id="Phobius"/>
    </source>
</evidence>
<dbReference type="Pfam" id="PF00026">
    <property type="entry name" value="Asp"/>
    <property type="match status" value="1"/>
</dbReference>
<dbReference type="PROSITE" id="PS00141">
    <property type="entry name" value="ASP_PROTEASE"/>
    <property type="match status" value="1"/>
</dbReference>
<comment type="caution">
    <text evidence="11">The sequence shown here is derived from an EMBL/GenBank/DDBJ whole genome shotgun (WGS) entry which is preliminary data.</text>
</comment>
<proteinExistence type="inferred from homology"/>
<keyword evidence="9" id="KW-0812">Transmembrane</keyword>
<feature type="compositionally biased region" description="Polar residues" evidence="8">
    <location>
        <begin position="498"/>
        <end position="509"/>
    </location>
</feature>
<accession>A0A9W6XJ05</accession>
<dbReference type="PANTHER" id="PTHR47965">
    <property type="entry name" value="ASPARTYL PROTEASE-RELATED"/>
    <property type="match status" value="1"/>
</dbReference>
<dbReference type="InterPro" id="IPR033121">
    <property type="entry name" value="PEPTIDASE_A1"/>
</dbReference>
<dbReference type="InterPro" id="IPR021109">
    <property type="entry name" value="Peptidase_aspartic_dom_sf"/>
</dbReference>
<dbReference type="Gene3D" id="2.40.70.10">
    <property type="entry name" value="Acid Proteases"/>
    <property type="match status" value="1"/>
</dbReference>
<dbReference type="GO" id="GO:0004190">
    <property type="term" value="F:aspartic-type endopeptidase activity"/>
    <property type="evidence" value="ECO:0007669"/>
    <property type="project" value="UniProtKB-KW"/>
</dbReference>
<evidence type="ECO:0000256" key="1">
    <source>
        <dbReference type="ARBA" id="ARBA00007447"/>
    </source>
</evidence>
<gene>
    <name evidence="11" type="ORF">Pfra01_001173900</name>
</gene>
<keyword evidence="9" id="KW-0472">Membrane</keyword>
<evidence type="ECO:0000256" key="7">
    <source>
        <dbReference type="RuleBase" id="RU000454"/>
    </source>
</evidence>
<name>A0A9W6XJ05_9STRA</name>
<evidence type="ECO:0000256" key="5">
    <source>
        <dbReference type="ARBA" id="ARBA00022801"/>
    </source>
</evidence>
<dbReference type="InterPro" id="IPR001969">
    <property type="entry name" value="Aspartic_peptidase_AS"/>
</dbReference>
<feature type="region of interest" description="Disordered" evidence="8">
    <location>
        <begin position="387"/>
        <end position="521"/>
    </location>
</feature>
<evidence type="ECO:0000313" key="11">
    <source>
        <dbReference type="EMBL" id="GMF39484.1"/>
    </source>
</evidence>
<reference evidence="11" key="1">
    <citation type="submission" date="2023-04" db="EMBL/GenBank/DDBJ databases">
        <title>Phytophthora fragariaefolia NBRC 109709.</title>
        <authorList>
            <person name="Ichikawa N."/>
            <person name="Sato H."/>
            <person name="Tonouchi N."/>
        </authorList>
    </citation>
    <scope>NUCLEOTIDE SEQUENCE</scope>
    <source>
        <strain evidence="11">NBRC 109709</strain>
    </source>
</reference>
<evidence type="ECO:0000259" key="10">
    <source>
        <dbReference type="PROSITE" id="PS51767"/>
    </source>
</evidence>
<keyword evidence="2 7" id="KW-0645">Protease</keyword>
<dbReference type="EMBL" id="BSXT01001173">
    <property type="protein sequence ID" value="GMF39484.1"/>
    <property type="molecule type" value="Genomic_DNA"/>
</dbReference>
<evidence type="ECO:0000256" key="6">
    <source>
        <dbReference type="ARBA" id="ARBA00023145"/>
    </source>
</evidence>
<dbReference type="OrthoDB" id="2747330at2759"/>
<keyword evidence="4 7" id="KW-0064">Aspartyl protease</keyword>
<feature type="compositionally biased region" description="Low complexity" evidence="8">
    <location>
        <begin position="409"/>
        <end position="428"/>
    </location>
</feature>